<dbReference type="EMBL" id="JAGYPE020000002">
    <property type="protein sequence ID" value="MCH6264413.1"/>
    <property type="molecule type" value="Genomic_DNA"/>
</dbReference>
<gene>
    <name evidence="3" type="ORF">KHB02_002565</name>
    <name evidence="2" type="ORF">KHB02_30195</name>
</gene>
<evidence type="ECO:0000256" key="1">
    <source>
        <dbReference type="SAM" id="MobiDB-lite"/>
    </source>
</evidence>
<reference evidence="2" key="1">
    <citation type="submission" date="2021-05" db="EMBL/GenBank/DDBJ databases">
        <title>Novel Bacillus species.</title>
        <authorList>
            <person name="Liu G."/>
        </authorList>
    </citation>
    <scope>NUCLEOTIDE SEQUENCE</scope>
    <source>
        <strain evidence="2 4">FJAT-50051</strain>
    </source>
</reference>
<evidence type="ECO:0000313" key="2">
    <source>
        <dbReference type="EMBL" id="MBS4185661.1"/>
    </source>
</evidence>
<keyword evidence="4" id="KW-1185">Reference proteome</keyword>
<name>A0A942YBL8_9BACI</name>
<feature type="region of interest" description="Disordered" evidence="1">
    <location>
        <begin position="39"/>
        <end position="59"/>
    </location>
</feature>
<protein>
    <submittedName>
        <fullName evidence="2">Uncharacterized protein</fullName>
    </submittedName>
</protein>
<dbReference type="AlphaFoldDB" id="A0A942YBL8"/>
<evidence type="ECO:0000313" key="4">
    <source>
        <dbReference type="Proteomes" id="UP000677265"/>
    </source>
</evidence>
<dbReference type="Proteomes" id="UP000677265">
    <property type="component" value="Unassembled WGS sequence"/>
</dbReference>
<comment type="caution">
    <text evidence="2">The sequence shown here is derived from an EMBL/GenBank/DDBJ whole genome shotgun (WGS) entry which is preliminary data.</text>
</comment>
<organism evidence="2">
    <name type="scientific">Neobacillus citreus</name>
    <dbReference type="NCBI Taxonomy" id="2833578"/>
    <lineage>
        <taxon>Bacteria</taxon>
        <taxon>Bacillati</taxon>
        <taxon>Bacillota</taxon>
        <taxon>Bacilli</taxon>
        <taxon>Bacillales</taxon>
        <taxon>Bacillaceae</taxon>
        <taxon>Neobacillus</taxon>
    </lineage>
</organism>
<dbReference type="EMBL" id="JAGYPE010000006">
    <property type="protein sequence ID" value="MBS4185661.1"/>
    <property type="molecule type" value="Genomic_DNA"/>
</dbReference>
<proteinExistence type="predicted"/>
<sequence length="59" mass="6503">MEKENKFPEVMNDMGTPAEMSPVKDITDADSKAPMVEVNQPIDAQDPLEIRSRGSVTVL</sequence>
<evidence type="ECO:0000313" key="3">
    <source>
        <dbReference type="EMBL" id="MCH6264413.1"/>
    </source>
</evidence>
<dbReference type="RefSeq" id="WP_213145500.1">
    <property type="nucleotide sequence ID" value="NZ_JAGYPE020000002.1"/>
</dbReference>
<accession>A0A942YBL8</accession>
<feature type="region of interest" description="Disordered" evidence="1">
    <location>
        <begin position="1"/>
        <end position="24"/>
    </location>
</feature>